<dbReference type="SUPFAM" id="SSF53448">
    <property type="entry name" value="Nucleotide-diphospho-sugar transferases"/>
    <property type="match status" value="1"/>
</dbReference>
<keyword evidence="10 12" id="KW-1133">Transmembrane helix</keyword>
<dbReference type="RefSeq" id="WP_194214337.1">
    <property type="nucleotide sequence ID" value="NZ_CP061205.1"/>
</dbReference>
<accession>A0ABV7D2U3</accession>
<keyword evidence="6" id="KW-0997">Cell inner membrane</keyword>
<dbReference type="PANTHER" id="PTHR43867:SF5">
    <property type="entry name" value="GLUCANS BIOSYNTHESIS GLUCOSYLTRANSFERASE H"/>
    <property type="match status" value="1"/>
</dbReference>
<gene>
    <name evidence="14" type="primary">mdoH</name>
    <name evidence="14" type="ORF">ACFOKA_06020</name>
</gene>
<evidence type="ECO:0000256" key="9">
    <source>
        <dbReference type="ARBA" id="ARBA00022692"/>
    </source>
</evidence>
<dbReference type="InterPro" id="IPR029044">
    <property type="entry name" value="Nucleotide-diphossugar_trans"/>
</dbReference>
<evidence type="ECO:0000256" key="3">
    <source>
        <dbReference type="ARBA" id="ARBA00009337"/>
    </source>
</evidence>
<feature type="transmembrane region" description="Helical" evidence="12">
    <location>
        <begin position="37"/>
        <end position="58"/>
    </location>
</feature>
<organism evidence="14 15">
    <name type="scientific">Kordiimonas pumila</name>
    <dbReference type="NCBI Taxonomy" id="2161677"/>
    <lineage>
        <taxon>Bacteria</taxon>
        <taxon>Pseudomonadati</taxon>
        <taxon>Pseudomonadota</taxon>
        <taxon>Alphaproteobacteria</taxon>
        <taxon>Kordiimonadales</taxon>
        <taxon>Kordiimonadaceae</taxon>
        <taxon>Kordiimonas</taxon>
    </lineage>
</organism>
<evidence type="ECO:0000259" key="13">
    <source>
        <dbReference type="Pfam" id="PF13632"/>
    </source>
</evidence>
<proteinExistence type="inferred from homology"/>
<comment type="caution">
    <text evidence="14">The sequence shown here is derived from an EMBL/GenBank/DDBJ whole genome shotgun (WGS) entry which is preliminary data.</text>
</comment>
<feature type="transmembrane region" description="Helical" evidence="12">
    <location>
        <begin position="398"/>
        <end position="423"/>
    </location>
</feature>
<name>A0ABV7D2U3_9PROT</name>
<comment type="similarity">
    <text evidence="3">Belongs to the glycosyltransferase 2 family. OpgH subfamily.</text>
</comment>
<comment type="subcellular location">
    <subcellularLocation>
        <location evidence="1">Cell inner membrane</location>
        <topology evidence="1">Multi-pass membrane protein</topology>
    </subcellularLocation>
</comment>
<sequence length="705" mass="78794">MTDTIAKPALPPEAHLSMPRQTVHADRRPVRGRLKTLRWLGTIFARTALIGGTGALTAYGVSEMYAVMTTGKITPLQWLFLVLFSVNFAWVSFAGCQAVLGFFLILKRDLFGRHFIHDRIPGLQTAVLVPVYNEDPVRVGAAISAMADGLVKNAPGRFCFFILSDSNQPKAWLREEHVFHQLMESADANCPIYYRHRTDNAERKAGNISDWVTRWGGAYEAMLILDADSIMSPETMVEMARRMEDDDGLGLLQSLPSIVLADSLYARLQQFANRRYGLIFGNGLSAWHGNSSNFWGHNAIIRTKAFAESARLPILKGNPPFGGHVISHDFIEAALLRRAGWSVRFDTDLQETYEEAPPSVSDVITRDRRWCQGNLQHIRFLFADGLAFTSRLHILSGIMAYMSALFWCLLLVVGLTLAIQASFTRPEYFARPSLFPTWPVFDSVRAVKLFILSMGIVLAPKILSWTVAIINPFRCFRYGGPVFVTLGVLTEIILSALYAPIMMIAQSRIVWEIMTGGDSGWQPQRRGDGSIGFMAALHAHRWHMLIGLGAATITLFLHKDLFLWMLPVTGGLMLAPLLSWLSGRRDIGRLLRMLGLLRTPEEKNPPAILKAVQDKLETGTLKPFTSPLLTLAESSDFHAWHLAQLNPKNSLADFNTDLVLAEAKMARAKTIPELERWLSNREAMALLNDYTLVAKLPKWAKAHTG</sequence>
<evidence type="ECO:0000313" key="15">
    <source>
        <dbReference type="Proteomes" id="UP001595444"/>
    </source>
</evidence>
<dbReference type="GO" id="GO:0016757">
    <property type="term" value="F:glycosyltransferase activity"/>
    <property type="evidence" value="ECO:0007669"/>
    <property type="project" value="UniProtKB-KW"/>
</dbReference>
<dbReference type="NCBIfam" id="NF003962">
    <property type="entry name" value="PRK05454.2-5"/>
    <property type="match status" value="1"/>
</dbReference>
<evidence type="ECO:0000256" key="5">
    <source>
        <dbReference type="ARBA" id="ARBA00022475"/>
    </source>
</evidence>
<evidence type="ECO:0000256" key="1">
    <source>
        <dbReference type="ARBA" id="ARBA00004429"/>
    </source>
</evidence>
<evidence type="ECO:0000256" key="6">
    <source>
        <dbReference type="ARBA" id="ARBA00022519"/>
    </source>
</evidence>
<dbReference type="PANTHER" id="PTHR43867">
    <property type="entry name" value="CELLULOSE SYNTHASE CATALYTIC SUBUNIT A [UDP-FORMING]"/>
    <property type="match status" value="1"/>
</dbReference>
<comment type="pathway">
    <text evidence="2">Glycan metabolism; osmoregulated periplasmic glucan (OPG) biosynthesis.</text>
</comment>
<keyword evidence="9 12" id="KW-0812">Transmembrane</keyword>
<protein>
    <recommendedName>
        <fullName evidence="4">Glucans biosynthesis glucosyltransferase H</fullName>
    </recommendedName>
</protein>
<keyword evidence="7 14" id="KW-0328">Glycosyltransferase</keyword>
<keyword evidence="15" id="KW-1185">Reference proteome</keyword>
<dbReference type="EMBL" id="JBHRSL010000003">
    <property type="protein sequence ID" value="MFC3051454.1"/>
    <property type="molecule type" value="Genomic_DNA"/>
</dbReference>
<dbReference type="InterPro" id="IPR050321">
    <property type="entry name" value="Glycosyltr_2/OpgH_subfam"/>
</dbReference>
<feature type="transmembrane region" description="Helical" evidence="12">
    <location>
        <begin position="482"/>
        <end position="505"/>
    </location>
</feature>
<evidence type="ECO:0000256" key="2">
    <source>
        <dbReference type="ARBA" id="ARBA00005001"/>
    </source>
</evidence>
<dbReference type="Proteomes" id="UP001595444">
    <property type="component" value="Unassembled WGS sequence"/>
</dbReference>
<feature type="transmembrane region" description="Helical" evidence="12">
    <location>
        <begin position="78"/>
        <end position="106"/>
    </location>
</feature>
<evidence type="ECO:0000256" key="7">
    <source>
        <dbReference type="ARBA" id="ARBA00022676"/>
    </source>
</evidence>
<evidence type="ECO:0000313" key="14">
    <source>
        <dbReference type="EMBL" id="MFC3051454.1"/>
    </source>
</evidence>
<evidence type="ECO:0000256" key="8">
    <source>
        <dbReference type="ARBA" id="ARBA00022679"/>
    </source>
</evidence>
<evidence type="ECO:0000256" key="11">
    <source>
        <dbReference type="ARBA" id="ARBA00023136"/>
    </source>
</evidence>
<dbReference type="Pfam" id="PF13632">
    <property type="entry name" value="Glyco_trans_2_3"/>
    <property type="match status" value="1"/>
</dbReference>
<keyword evidence="8 14" id="KW-0808">Transferase</keyword>
<dbReference type="Gene3D" id="3.90.550.10">
    <property type="entry name" value="Spore Coat Polysaccharide Biosynthesis Protein SpsA, Chain A"/>
    <property type="match status" value="1"/>
</dbReference>
<dbReference type="NCBIfam" id="NF003958">
    <property type="entry name" value="PRK05454.2-1"/>
    <property type="match status" value="1"/>
</dbReference>
<dbReference type="CDD" id="cd04191">
    <property type="entry name" value="Glucan_BSP_MdoH"/>
    <property type="match status" value="1"/>
</dbReference>
<evidence type="ECO:0000256" key="10">
    <source>
        <dbReference type="ARBA" id="ARBA00022989"/>
    </source>
</evidence>
<evidence type="ECO:0000256" key="4">
    <source>
        <dbReference type="ARBA" id="ARBA00020585"/>
    </source>
</evidence>
<keyword evidence="11 12" id="KW-0472">Membrane</keyword>
<dbReference type="InterPro" id="IPR001173">
    <property type="entry name" value="Glyco_trans_2-like"/>
</dbReference>
<reference evidence="15" key="1">
    <citation type="journal article" date="2019" name="Int. J. Syst. Evol. Microbiol.">
        <title>The Global Catalogue of Microorganisms (GCM) 10K type strain sequencing project: providing services to taxonomists for standard genome sequencing and annotation.</title>
        <authorList>
            <consortium name="The Broad Institute Genomics Platform"/>
            <consortium name="The Broad Institute Genome Sequencing Center for Infectious Disease"/>
            <person name="Wu L."/>
            <person name="Ma J."/>
        </authorList>
    </citation>
    <scope>NUCLEOTIDE SEQUENCE [LARGE SCALE GENOMIC DNA]</scope>
    <source>
        <strain evidence="15">KCTC 62164</strain>
    </source>
</reference>
<keyword evidence="5" id="KW-1003">Cell membrane</keyword>
<feature type="transmembrane region" description="Helical" evidence="12">
    <location>
        <begin position="449"/>
        <end position="470"/>
    </location>
</feature>
<feature type="domain" description="Glycosyltransferase 2-like" evidence="13">
    <location>
        <begin position="223"/>
        <end position="414"/>
    </location>
</feature>
<evidence type="ECO:0000256" key="12">
    <source>
        <dbReference type="SAM" id="Phobius"/>
    </source>
</evidence>
<feature type="transmembrane region" description="Helical" evidence="12">
    <location>
        <begin position="561"/>
        <end position="583"/>
    </location>
</feature>